<sequence>MKKVLASVLTVFAVVVAAPAQAAPAAQEVVLVTTLTSVGTSLNTIGNVKYGWNDLKGVANWGKESVSIRLQGDVAYKNDSGPFNGYFTITKADETQLAFHVDGQALPVPVSGGIRTNFRGVMNFLQGSGAYSNAQSTGTMIGAREAAIGSPVKMTLRFTVVPRV</sequence>
<dbReference type="EMBL" id="CAFBMO010000004">
    <property type="protein sequence ID" value="CAB4895808.1"/>
    <property type="molecule type" value="Genomic_DNA"/>
</dbReference>
<reference evidence="1" key="1">
    <citation type="submission" date="2020-05" db="EMBL/GenBank/DDBJ databases">
        <authorList>
            <person name="Chiriac C."/>
            <person name="Salcher M."/>
            <person name="Ghai R."/>
            <person name="Kavagutti S V."/>
        </authorList>
    </citation>
    <scope>NUCLEOTIDE SEQUENCE</scope>
</reference>
<protein>
    <submittedName>
        <fullName evidence="1">Unannotated protein</fullName>
    </submittedName>
</protein>
<accession>A0A6J7FPH1</accession>
<organism evidence="1">
    <name type="scientific">freshwater metagenome</name>
    <dbReference type="NCBI Taxonomy" id="449393"/>
    <lineage>
        <taxon>unclassified sequences</taxon>
        <taxon>metagenomes</taxon>
        <taxon>ecological metagenomes</taxon>
    </lineage>
</organism>
<evidence type="ECO:0000313" key="1">
    <source>
        <dbReference type="EMBL" id="CAB4895808.1"/>
    </source>
</evidence>
<dbReference type="AlphaFoldDB" id="A0A6J7FPH1"/>
<gene>
    <name evidence="1" type="ORF">UFOPK3576_00185</name>
</gene>
<name>A0A6J7FPH1_9ZZZZ</name>
<proteinExistence type="predicted"/>